<dbReference type="GO" id="GO:0030388">
    <property type="term" value="P:fructose 1,6-bisphosphate metabolic process"/>
    <property type="evidence" value="ECO:0007669"/>
    <property type="project" value="TreeGrafter"/>
</dbReference>
<name>A0A0F8XE77_9ZZZZ</name>
<keyword evidence="10" id="KW-0324">Glycolysis</keyword>
<feature type="non-terminal residue" evidence="12">
    <location>
        <position position="280"/>
    </location>
</feature>
<dbReference type="GO" id="GO:0046872">
    <property type="term" value="F:metal ion binding"/>
    <property type="evidence" value="ECO:0007669"/>
    <property type="project" value="UniProtKB-KW"/>
</dbReference>
<dbReference type="InterPro" id="IPR022953">
    <property type="entry name" value="ATP_PFK"/>
</dbReference>
<dbReference type="PANTHER" id="PTHR13697:SF52">
    <property type="entry name" value="ATP-DEPENDENT 6-PHOSPHOFRUCTOKINASE 3"/>
    <property type="match status" value="1"/>
</dbReference>
<comment type="pathway">
    <text evidence="3">Carbohydrate degradation; glycolysis; D-glyceraldehyde 3-phosphate and glycerone phosphate from D-glucose: step 3/4.</text>
</comment>
<accession>A0A0F8XE77</accession>
<sequence length="280" mass="29770">MGEKLKRIGIMTGGGDCPGLNAVIRAVAKPAMRAGLEVMGIEDGYLGLIENRLRKLDFDDVSNILTVGGTILGSCNKANPASFAVPEGERWVKRDVRDDVIANVRQAKLDVIVVIGGDGTMSGAGDLIGRGLKFIGVPKTIDNDLWATDITFGHDTAVTTATEALDKVHTTASSHHRVMVVELMGRYAGWLTLRAGVAAGADVILIPEISFDIDKISAHCLQRSRYGKRFTLIAAGEGATLADGQQFVDHMDETSPDPVRLGGVAKFVADEVTKQSGLES</sequence>
<dbReference type="PANTHER" id="PTHR13697">
    <property type="entry name" value="PHOSPHOFRUCTOKINASE"/>
    <property type="match status" value="1"/>
</dbReference>
<organism evidence="12">
    <name type="scientific">marine sediment metagenome</name>
    <dbReference type="NCBI Taxonomy" id="412755"/>
    <lineage>
        <taxon>unclassified sequences</taxon>
        <taxon>metagenomes</taxon>
        <taxon>ecological metagenomes</taxon>
    </lineage>
</organism>
<dbReference type="GO" id="GO:0070095">
    <property type="term" value="F:fructose-6-phosphate binding"/>
    <property type="evidence" value="ECO:0007669"/>
    <property type="project" value="TreeGrafter"/>
</dbReference>
<dbReference type="EC" id="2.7.1.11" evidence="4"/>
<dbReference type="GO" id="GO:0003872">
    <property type="term" value="F:6-phosphofructokinase activity"/>
    <property type="evidence" value="ECO:0007669"/>
    <property type="project" value="UniProtKB-EC"/>
</dbReference>
<protein>
    <recommendedName>
        <fullName evidence="4">6-phosphofructokinase</fullName>
        <ecNumber evidence="4">2.7.1.11</ecNumber>
    </recommendedName>
</protein>
<keyword evidence="7" id="KW-0479">Metal-binding</keyword>
<dbReference type="EMBL" id="LAZR01059598">
    <property type="protein sequence ID" value="KKK67462.1"/>
    <property type="molecule type" value="Genomic_DNA"/>
</dbReference>
<dbReference type="GO" id="GO:0042802">
    <property type="term" value="F:identical protein binding"/>
    <property type="evidence" value="ECO:0007669"/>
    <property type="project" value="TreeGrafter"/>
</dbReference>
<dbReference type="NCBIfam" id="NF002872">
    <property type="entry name" value="PRK03202.1"/>
    <property type="match status" value="1"/>
</dbReference>
<evidence type="ECO:0000256" key="1">
    <source>
        <dbReference type="ARBA" id="ARBA00001946"/>
    </source>
</evidence>
<evidence type="ECO:0000256" key="7">
    <source>
        <dbReference type="ARBA" id="ARBA00022723"/>
    </source>
</evidence>
<keyword evidence="6" id="KW-0808">Transferase</keyword>
<comment type="subcellular location">
    <subcellularLocation>
        <location evidence="2">Cytoplasm</location>
    </subcellularLocation>
</comment>
<dbReference type="Gene3D" id="3.40.50.450">
    <property type="match status" value="1"/>
</dbReference>
<dbReference type="PIRSF" id="PIRSF000532">
    <property type="entry name" value="ATP_PFK_prok"/>
    <property type="match status" value="1"/>
</dbReference>
<keyword evidence="8" id="KW-0418">Kinase</keyword>
<evidence type="ECO:0000256" key="2">
    <source>
        <dbReference type="ARBA" id="ARBA00004496"/>
    </source>
</evidence>
<dbReference type="UniPathway" id="UPA00109">
    <property type="reaction ID" value="UER00182"/>
</dbReference>
<gene>
    <name evidence="12" type="ORF">LCGC14_2953830</name>
</gene>
<dbReference type="InterPro" id="IPR000023">
    <property type="entry name" value="Phosphofructokinase_dom"/>
</dbReference>
<dbReference type="GO" id="GO:0006002">
    <property type="term" value="P:fructose 6-phosphate metabolic process"/>
    <property type="evidence" value="ECO:0007669"/>
    <property type="project" value="InterPro"/>
</dbReference>
<dbReference type="GO" id="GO:0048029">
    <property type="term" value="F:monosaccharide binding"/>
    <property type="evidence" value="ECO:0007669"/>
    <property type="project" value="TreeGrafter"/>
</dbReference>
<feature type="domain" description="Phosphofructokinase" evidence="11">
    <location>
        <begin position="7"/>
        <end position="277"/>
    </location>
</feature>
<keyword evidence="9" id="KW-0460">Magnesium</keyword>
<reference evidence="12" key="1">
    <citation type="journal article" date="2015" name="Nature">
        <title>Complex archaea that bridge the gap between prokaryotes and eukaryotes.</title>
        <authorList>
            <person name="Spang A."/>
            <person name="Saw J.H."/>
            <person name="Jorgensen S.L."/>
            <person name="Zaremba-Niedzwiedzka K."/>
            <person name="Martijn J."/>
            <person name="Lind A.E."/>
            <person name="van Eijk R."/>
            <person name="Schleper C."/>
            <person name="Guy L."/>
            <person name="Ettema T.J."/>
        </authorList>
    </citation>
    <scope>NUCLEOTIDE SEQUENCE</scope>
</reference>
<keyword evidence="5" id="KW-0963">Cytoplasm</keyword>
<dbReference type="SUPFAM" id="SSF53784">
    <property type="entry name" value="Phosphofructokinase"/>
    <property type="match status" value="1"/>
</dbReference>
<evidence type="ECO:0000256" key="8">
    <source>
        <dbReference type="ARBA" id="ARBA00022777"/>
    </source>
</evidence>
<evidence type="ECO:0000256" key="5">
    <source>
        <dbReference type="ARBA" id="ARBA00022490"/>
    </source>
</evidence>
<evidence type="ECO:0000259" key="11">
    <source>
        <dbReference type="Pfam" id="PF00365"/>
    </source>
</evidence>
<dbReference type="GO" id="GO:0016208">
    <property type="term" value="F:AMP binding"/>
    <property type="evidence" value="ECO:0007669"/>
    <property type="project" value="TreeGrafter"/>
</dbReference>
<comment type="caution">
    <text evidence="12">The sequence shown here is derived from an EMBL/GenBank/DDBJ whole genome shotgun (WGS) entry which is preliminary data.</text>
</comment>
<evidence type="ECO:0000256" key="3">
    <source>
        <dbReference type="ARBA" id="ARBA00004679"/>
    </source>
</evidence>
<evidence type="ECO:0000256" key="6">
    <source>
        <dbReference type="ARBA" id="ARBA00022679"/>
    </source>
</evidence>
<comment type="cofactor">
    <cofactor evidence="1">
        <name>Mg(2+)</name>
        <dbReference type="ChEBI" id="CHEBI:18420"/>
    </cofactor>
</comment>
<evidence type="ECO:0000256" key="9">
    <source>
        <dbReference type="ARBA" id="ARBA00022842"/>
    </source>
</evidence>
<evidence type="ECO:0000256" key="10">
    <source>
        <dbReference type="ARBA" id="ARBA00023152"/>
    </source>
</evidence>
<dbReference type="AlphaFoldDB" id="A0A0F8XE77"/>
<dbReference type="Gene3D" id="3.40.50.460">
    <property type="entry name" value="Phosphofructokinase domain"/>
    <property type="match status" value="1"/>
</dbReference>
<dbReference type="GO" id="GO:0005945">
    <property type="term" value="C:6-phosphofructokinase complex"/>
    <property type="evidence" value="ECO:0007669"/>
    <property type="project" value="TreeGrafter"/>
</dbReference>
<dbReference type="Pfam" id="PF00365">
    <property type="entry name" value="PFK"/>
    <property type="match status" value="1"/>
</dbReference>
<dbReference type="GO" id="GO:0005524">
    <property type="term" value="F:ATP binding"/>
    <property type="evidence" value="ECO:0007669"/>
    <property type="project" value="InterPro"/>
</dbReference>
<dbReference type="InterPro" id="IPR035966">
    <property type="entry name" value="PKF_sf"/>
</dbReference>
<evidence type="ECO:0000313" key="12">
    <source>
        <dbReference type="EMBL" id="KKK67462.1"/>
    </source>
</evidence>
<dbReference type="InterPro" id="IPR012003">
    <property type="entry name" value="ATP_PFK_prok-type"/>
</dbReference>
<dbReference type="FunFam" id="3.40.50.460:FF:000002">
    <property type="entry name" value="ATP-dependent 6-phosphofructokinase"/>
    <property type="match status" value="1"/>
</dbReference>
<dbReference type="PRINTS" id="PR00476">
    <property type="entry name" value="PHFRCTKINASE"/>
</dbReference>
<dbReference type="GO" id="GO:0061621">
    <property type="term" value="P:canonical glycolysis"/>
    <property type="evidence" value="ECO:0007669"/>
    <property type="project" value="TreeGrafter"/>
</dbReference>
<evidence type="ECO:0000256" key="4">
    <source>
        <dbReference type="ARBA" id="ARBA00012055"/>
    </source>
</evidence>
<proteinExistence type="predicted"/>